<dbReference type="EMBL" id="LT629688">
    <property type="protein sequence ID" value="SDE40643.1"/>
    <property type="molecule type" value="Genomic_DNA"/>
</dbReference>
<sequence length="164" mass="16224">MTVISSTRPLAAGLAALALTLGLGLTGCSTGDEAAQPDATGSDTTTSQPETAPSEAPSETPSETPSEAPSEDASTDSGESGGKPSKEEVATGLNDLVAEMSPGASEASGDVLEKLTTCAVDKIYDTASEKSLQAIAEGDLSGADPDDLTDLSNAISECSTEVVG</sequence>
<evidence type="ECO:0000313" key="4">
    <source>
        <dbReference type="Proteomes" id="UP000198546"/>
    </source>
</evidence>
<dbReference type="AlphaFoldDB" id="A0A1G7CN27"/>
<feature type="signal peptide" evidence="2">
    <location>
        <begin position="1"/>
        <end position="34"/>
    </location>
</feature>
<feature type="compositionally biased region" description="Polar residues" evidence="1">
    <location>
        <begin position="39"/>
        <end position="67"/>
    </location>
</feature>
<gene>
    <name evidence="3" type="ORF">SAMN04489747_3320</name>
</gene>
<organism evidence="3 4">
    <name type="scientific">Auraticoccus monumenti</name>
    <dbReference type="NCBI Taxonomy" id="675864"/>
    <lineage>
        <taxon>Bacteria</taxon>
        <taxon>Bacillati</taxon>
        <taxon>Actinomycetota</taxon>
        <taxon>Actinomycetes</taxon>
        <taxon>Propionibacteriales</taxon>
        <taxon>Propionibacteriaceae</taxon>
        <taxon>Auraticoccus</taxon>
    </lineage>
</organism>
<dbReference type="STRING" id="675864.SAMN04489747_3320"/>
<feature type="region of interest" description="Disordered" evidence="1">
    <location>
        <begin position="25"/>
        <end position="108"/>
    </location>
</feature>
<evidence type="ECO:0000256" key="2">
    <source>
        <dbReference type="SAM" id="SignalP"/>
    </source>
</evidence>
<reference evidence="3 4" key="1">
    <citation type="submission" date="2016-10" db="EMBL/GenBank/DDBJ databases">
        <authorList>
            <person name="de Groot N.N."/>
        </authorList>
    </citation>
    <scope>NUCLEOTIDE SEQUENCE [LARGE SCALE GENOMIC DNA]</scope>
    <source>
        <strain evidence="3 4">MON 2.2</strain>
    </source>
</reference>
<feature type="chain" id="PRO_5009240716" description="Secreted protein" evidence="2">
    <location>
        <begin position="35"/>
        <end position="164"/>
    </location>
</feature>
<dbReference type="Proteomes" id="UP000198546">
    <property type="component" value="Chromosome i"/>
</dbReference>
<evidence type="ECO:0000313" key="3">
    <source>
        <dbReference type="EMBL" id="SDE40643.1"/>
    </source>
</evidence>
<dbReference type="RefSeq" id="WP_090595060.1">
    <property type="nucleotide sequence ID" value="NZ_LT629688.1"/>
</dbReference>
<keyword evidence="4" id="KW-1185">Reference proteome</keyword>
<accession>A0A1G7CN27</accession>
<protein>
    <recommendedName>
        <fullName evidence="5">Secreted protein</fullName>
    </recommendedName>
</protein>
<keyword evidence="2" id="KW-0732">Signal</keyword>
<name>A0A1G7CN27_9ACTN</name>
<evidence type="ECO:0000256" key="1">
    <source>
        <dbReference type="SAM" id="MobiDB-lite"/>
    </source>
</evidence>
<evidence type="ECO:0008006" key="5">
    <source>
        <dbReference type="Google" id="ProtNLM"/>
    </source>
</evidence>
<proteinExistence type="predicted"/>